<evidence type="ECO:0000313" key="1">
    <source>
        <dbReference type="EMBL" id="QBY56409.1"/>
    </source>
</evidence>
<evidence type="ECO:0000313" key="2">
    <source>
        <dbReference type="Proteomes" id="UP000295294"/>
    </source>
</evidence>
<protein>
    <submittedName>
        <fullName evidence="1">DUF2188 domain-containing protein</fullName>
    </submittedName>
</protein>
<dbReference type="InterPro" id="IPR018691">
    <property type="entry name" value="DUF2188"/>
</dbReference>
<name>A0A4P7LNI3_9BURK</name>
<dbReference type="EMBL" id="CP038639">
    <property type="protein sequence ID" value="QBY56409.1"/>
    <property type="molecule type" value="Genomic_DNA"/>
</dbReference>
<proteinExistence type="predicted"/>
<dbReference type="RefSeq" id="WP_135707608.1">
    <property type="nucleotide sequence ID" value="NZ_CP038639.1"/>
</dbReference>
<reference evidence="1 2" key="1">
    <citation type="submission" date="2019-03" db="EMBL/GenBank/DDBJ databases">
        <title>Efficiently degradation of phenoxyalkanoic acid herbicides by Cupriavidus oxalaticus strain X32.</title>
        <authorList>
            <person name="Sheng X."/>
        </authorList>
    </citation>
    <scope>NUCLEOTIDE SEQUENCE [LARGE SCALE GENOMIC DNA]</scope>
    <source>
        <strain evidence="1 2">X32</strain>
        <plasmid evidence="1 2">unnamed4</plasmid>
    </source>
</reference>
<geneLocation type="plasmid" evidence="1">
    <name>unnamed4</name>
</geneLocation>
<dbReference type="AlphaFoldDB" id="A0A4P7LNI3"/>
<keyword evidence="1" id="KW-0614">Plasmid</keyword>
<sequence length="73" mass="7937">MPANSISVVPAEHQWALQIDGTPEPRQLFPTLEAAICAGWARARRENIELHIQPLAGSVRLRAESVKPADVVG</sequence>
<dbReference type="KEGG" id="cox:E0W60_36005"/>
<accession>A0A4P7LNI3</accession>
<dbReference type="Pfam" id="PF09954">
    <property type="entry name" value="DUF2188"/>
    <property type="match status" value="1"/>
</dbReference>
<organism evidence="1 2">
    <name type="scientific">Cupriavidus oxalaticus</name>
    <dbReference type="NCBI Taxonomy" id="96344"/>
    <lineage>
        <taxon>Bacteria</taxon>
        <taxon>Pseudomonadati</taxon>
        <taxon>Pseudomonadota</taxon>
        <taxon>Betaproteobacteria</taxon>
        <taxon>Burkholderiales</taxon>
        <taxon>Burkholderiaceae</taxon>
        <taxon>Cupriavidus</taxon>
    </lineage>
</organism>
<dbReference type="OrthoDB" id="8968840at2"/>
<dbReference type="Proteomes" id="UP000295294">
    <property type="component" value="Plasmid unnamed4"/>
</dbReference>
<gene>
    <name evidence="1" type="ORF">E0W60_36005</name>
</gene>